<dbReference type="InterPro" id="IPR006102">
    <property type="entry name" value="Ig-like_GH2"/>
</dbReference>
<protein>
    <submittedName>
        <fullName evidence="9">Beta-galactosidase</fullName>
    </submittedName>
</protein>
<dbReference type="EMBL" id="FNNJ01000001">
    <property type="protein sequence ID" value="SDW30392.1"/>
    <property type="molecule type" value="Genomic_DNA"/>
</dbReference>
<dbReference type="InterPro" id="IPR006103">
    <property type="entry name" value="Glyco_hydro_2_cat"/>
</dbReference>
<dbReference type="RefSeq" id="WP_090119275.1">
    <property type="nucleotide sequence ID" value="NZ_FNNJ01000001.1"/>
</dbReference>
<feature type="domain" description="Glycoside hydrolase family 2 immunoglobulin-like beta-sandwich" evidence="5">
    <location>
        <begin position="224"/>
        <end position="323"/>
    </location>
</feature>
<dbReference type="InterPro" id="IPR036156">
    <property type="entry name" value="Beta-gal/glucu_dom_sf"/>
</dbReference>
<dbReference type="InterPro" id="IPR051913">
    <property type="entry name" value="GH2_Domain-Containing"/>
</dbReference>
<dbReference type="Pfam" id="PF18565">
    <property type="entry name" value="Glyco_hydro2_C5"/>
    <property type="match status" value="1"/>
</dbReference>
<dbReference type="OrthoDB" id="9801077at2"/>
<dbReference type="PANTHER" id="PTHR42732">
    <property type="entry name" value="BETA-GALACTOSIDASE"/>
    <property type="match status" value="1"/>
</dbReference>
<dbReference type="Gene3D" id="2.60.40.10">
    <property type="entry name" value="Immunoglobulins"/>
    <property type="match status" value="2"/>
</dbReference>
<feature type="domain" description="Glycoside hydrolase family 2 catalytic" evidence="6">
    <location>
        <begin position="331"/>
        <end position="459"/>
    </location>
</feature>
<sequence>MNFNLFKYFCCLAVVLVSFQPVSSQEEPEFSKAGFWEVENSGRTVYNFNLGWRFYLGENEQAFQQNFDDSSWDIVNCPNGLEYNSSEVSGSVNYQGVAWYRKHFTPSSTSKNKIVKLHFEAVMGKCKVWLNGELLGEHYGGYLPFEIDLTNKLNFEKDNVVVVMADNSDDPLYPPGKPQTRLDFSYFGGIYRDVWMVETGTVYVTNPNAVDKVAGGGIFTHIESISENKSVVSASIEIQNDGLKSNKIKADLILIDSEGEVVSKALKKVTIKANKSTKIKHTFSVENPKLWSPWSPDLYRLEVILKDDKGTRLDGVASRIGIRKIEFKGKDGFYLNNKPYPGKLIGVNRHQDHGYVGNAIPNNGQWRDAKIFKEGGSDIIRAAHYPADPAFMDACDELGLFYIEATPGWQFWNEENPIFEKRVYQDIRNMVRRDRNYASVIMWEPILNESRYPSYFAEKAHNVVHEEYPMQGAYTVCDKKADGQEHFDVVYAHDYNVDFLTEKRCTFTREFGDNVDDFNSQNSPSRVARAWGEQPQIVQAQYYADVDYVHTTLESLHAMPAQHVGGTLWAGFDHQRGYHCDPFYGGLADVFRQPKYSYQLFKSQRDISENNEPFIFVAHEMTPFSGADVSVYTNCDEVRLTLHQGLAVYQKKAHKTETELKLIKRGQPKLRIIKPIKKIPHPIVTFENVFDFMDTKYLHRGGGKSKSSILVEGLMDGKVVVSERKVAAKKPTRLQLKVQNSGLPLIANGSDFVLVVASMIDQDGVVKHLNENTVKFEVEGEGAIIGDASISANPKRLDWGTAPLLVRSTNKSGKIKIKASLLNEGKSTPLSGELIIESVPSENKFLFTEVGSEKTKTTTIKSQTELSIESLMKQNKELQKKLIDLKLKQEEKEQIEFDENH</sequence>
<reference evidence="9 10" key="1">
    <citation type="submission" date="2016-10" db="EMBL/GenBank/DDBJ databases">
        <authorList>
            <person name="de Groot N.N."/>
        </authorList>
    </citation>
    <scope>NUCLEOTIDE SEQUENCE [LARGE SCALE GENOMIC DNA]</scope>
    <source>
        <strain evidence="9 10">DSM 24956</strain>
    </source>
</reference>
<organism evidence="9 10">
    <name type="scientific">Lutibacter oricola</name>
    <dbReference type="NCBI Taxonomy" id="762486"/>
    <lineage>
        <taxon>Bacteria</taxon>
        <taxon>Pseudomonadati</taxon>
        <taxon>Bacteroidota</taxon>
        <taxon>Flavobacteriia</taxon>
        <taxon>Flavobacteriales</taxon>
        <taxon>Flavobacteriaceae</taxon>
        <taxon>Lutibacter</taxon>
    </lineage>
</organism>
<evidence type="ECO:0000256" key="2">
    <source>
        <dbReference type="ARBA" id="ARBA00022801"/>
    </source>
</evidence>
<accession>A0A1H2SFL7</accession>
<evidence type="ECO:0000313" key="10">
    <source>
        <dbReference type="Proteomes" id="UP000199595"/>
    </source>
</evidence>
<feature type="domain" description="Glycosyl hydrolases family 2 sugar binding" evidence="7">
    <location>
        <begin position="92"/>
        <end position="198"/>
    </location>
</feature>
<dbReference type="PANTHER" id="PTHR42732:SF1">
    <property type="entry name" value="BETA-MANNOSIDASE"/>
    <property type="match status" value="1"/>
</dbReference>
<evidence type="ECO:0000256" key="3">
    <source>
        <dbReference type="ARBA" id="ARBA00023295"/>
    </source>
</evidence>
<feature type="domain" description="Glycoside hydrolase family 2" evidence="8">
    <location>
        <begin position="744"/>
        <end position="820"/>
    </location>
</feature>
<dbReference type="SUPFAM" id="SSF51445">
    <property type="entry name" value="(Trans)glycosidases"/>
    <property type="match status" value="1"/>
</dbReference>
<dbReference type="SUPFAM" id="SSF49303">
    <property type="entry name" value="beta-Galactosidase/glucuronidase domain"/>
    <property type="match status" value="1"/>
</dbReference>
<evidence type="ECO:0000259" key="7">
    <source>
        <dbReference type="Pfam" id="PF02837"/>
    </source>
</evidence>
<keyword evidence="3" id="KW-0326">Glycosidase</keyword>
<dbReference type="Pfam" id="PF02836">
    <property type="entry name" value="Glyco_hydro_2_C"/>
    <property type="match status" value="1"/>
</dbReference>
<dbReference type="Proteomes" id="UP000199595">
    <property type="component" value="Unassembled WGS sequence"/>
</dbReference>
<dbReference type="InterPro" id="IPR040605">
    <property type="entry name" value="Glyco_hydro2_dom5"/>
</dbReference>
<comment type="similarity">
    <text evidence="1">Belongs to the glycosyl hydrolase 2 family.</text>
</comment>
<evidence type="ECO:0000259" key="8">
    <source>
        <dbReference type="Pfam" id="PF18565"/>
    </source>
</evidence>
<dbReference type="InterPro" id="IPR017853">
    <property type="entry name" value="GH"/>
</dbReference>
<gene>
    <name evidence="9" type="ORF">SAMN05444411_101449</name>
</gene>
<dbReference type="Gene3D" id="2.60.120.260">
    <property type="entry name" value="Galactose-binding domain-like"/>
    <property type="match status" value="1"/>
</dbReference>
<dbReference type="InterPro" id="IPR006104">
    <property type="entry name" value="Glyco_hydro_2_N"/>
</dbReference>
<proteinExistence type="inferred from homology"/>
<feature type="coiled-coil region" evidence="4">
    <location>
        <begin position="861"/>
        <end position="895"/>
    </location>
</feature>
<keyword evidence="10" id="KW-1185">Reference proteome</keyword>
<dbReference type="Pfam" id="PF02837">
    <property type="entry name" value="Glyco_hydro_2_N"/>
    <property type="match status" value="1"/>
</dbReference>
<evidence type="ECO:0000313" key="9">
    <source>
        <dbReference type="EMBL" id="SDW30392.1"/>
    </source>
</evidence>
<dbReference type="GO" id="GO:0005975">
    <property type="term" value="P:carbohydrate metabolic process"/>
    <property type="evidence" value="ECO:0007669"/>
    <property type="project" value="InterPro"/>
</dbReference>
<dbReference type="STRING" id="762486.SAMN05444411_101449"/>
<keyword evidence="2" id="KW-0378">Hydrolase</keyword>
<dbReference type="Pfam" id="PF00703">
    <property type="entry name" value="Glyco_hydro_2"/>
    <property type="match status" value="1"/>
</dbReference>
<evidence type="ECO:0000256" key="4">
    <source>
        <dbReference type="SAM" id="Coils"/>
    </source>
</evidence>
<keyword evidence="4" id="KW-0175">Coiled coil</keyword>
<dbReference type="InterPro" id="IPR013783">
    <property type="entry name" value="Ig-like_fold"/>
</dbReference>
<name>A0A1H2SFL7_9FLAO</name>
<dbReference type="SUPFAM" id="SSF49785">
    <property type="entry name" value="Galactose-binding domain-like"/>
    <property type="match status" value="1"/>
</dbReference>
<evidence type="ECO:0000259" key="6">
    <source>
        <dbReference type="Pfam" id="PF02836"/>
    </source>
</evidence>
<dbReference type="InterPro" id="IPR008979">
    <property type="entry name" value="Galactose-bd-like_sf"/>
</dbReference>
<dbReference type="PRINTS" id="PR00132">
    <property type="entry name" value="GLHYDRLASE2"/>
</dbReference>
<dbReference type="GO" id="GO:0004553">
    <property type="term" value="F:hydrolase activity, hydrolyzing O-glycosyl compounds"/>
    <property type="evidence" value="ECO:0007669"/>
    <property type="project" value="InterPro"/>
</dbReference>
<evidence type="ECO:0000256" key="1">
    <source>
        <dbReference type="ARBA" id="ARBA00007401"/>
    </source>
</evidence>
<dbReference type="AlphaFoldDB" id="A0A1H2SFL7"/>
<dbReference type="InterPro" id="IPR006101">
    <property type="entry name" value="Glyco_hydro_2"/>
</dbReference>
<dbReference type="Gene3D" id="3.20.20.80">
    <property type="entry name" value="Glycosidases"/>
    <property type="match status" value="1"/>
</dbReference>
<evidence type="ECO:0000259" key="5">
    <source>
        <dbReference type="Pfam" id="PF00703"/>
    </source>
</evidence>